<dbReference type="GO" id="GO:0008955">
    <property type="term" value="F:peptidoglycan glycosyltransferase activity"/>
    <property type="evidence" value="ECO:0007669"/>
    <property type="project" value="TreeGrafter"/>
</dbReference>
<protein>
    <submittedName>
        <fullName evidence="3">Penicillin-binding protein</fullName>
    </submittedName>
</protein>
<keyword evidence="4" id="KW-1185">Reference proteome</keyword>
<dbReference type="AlphaFoldDB" id="A0A7X2NS16"/>
<dbReference type="PANTHER" id="PTHR32282">
    <property type="entry name" value="BINDING PROTEIN TRANSPEPTIDASE, PUTATIVE-RELATED"/>
    <property type="match status" value="1"/>
</dbReference>
<dbReference type="InterPro" id="IPR050396">
    <property type="entry name" value="Glycosyltr_51/Transpeptidase"/>
</dbReference>
<keyword evidence="1" id="KW-0808">Transferase</keyword>
<feature type="domain" description="Glycosyl transferase family 51" evidence="2">
    <location>
        <begin position="52"/>
        <end position="213"/>
    </location>
</feature>
<dbReference type="EMBL" id="VUMN01000006">
    <property type="protein sequence ID" value="MSS58043.1"/>
    <property type="molecule type" value="Genomic_DNA"/>
</dbReference>
<dbReference type="RefSeq" id="WP_154503451.1">
    <property type="nucleotide sequence ID" value="NZ_JAQXPC010000010.1"/>
</dbReference>
<dbReference type="InterPro" id="IPR001264">
    <property type="entry name" value="Glyco_trans_51"/>
</dbReference>
<dbReference type="InterPro" id="IPR023346">
    <property type="entry name" value="Lysozyme-like_dom_sf"/>
</dbReference>
<sequence length="238" mass="26935">MKKQVRIFFLFLLLTCCAAGGIGIRASAELYQKAVTIQAPEPLAEEVLAGGVSFEEIDPDFVHAVIAAEDQRFFIRHGFDWLSFFRAMLHNLEAGRIVEGGSTISQQIAKNFYFQREPRGLQQKGAEVLVMYRLEWSFSKQELFAVYADMNYYGDGCYGIQDAAMHYYRKDPSDLTAAEAAMLAGIPNAPSVYQLSDGYEAAKKRQEWVLHRMLVCGYLNEEEYADALCEDVHPLLLF</sequence>
<dbReference type="Gene3D" id="1.10.3810.10">
    <property type="entry name" value="Biosynthetic peptidoglycan transglycosylase-like"/>
    <property type="match status" value="1"/>
</dbReference>
<dbReference type="Proteomes" id="UP000461880">
    <property type="component" value="Unassembled WGS sequence"/>
</dbReference>
<dbReference type="PANTHER" id="PTHR32282:SF33">
    <property type="entry name" value="PEPTIDOGLYCAN GLYCOSYLTRANSFERASE"/>
    <property type="match status" value="1"/>
</dbReference>
<proteinExistence type="predicted"/>
<accession>A0A7X2NS16</accession>
<dbReference type="Pfam" id="PF00912">
    <property type="entry name" value="Transgly"/>
    <property type="match status" value="1"/>
</dbReference>
<name>A0A7X2NS16_9FIRM</name>
<reference evidence="3 4" key="1">
    <citation type="submission" date="2019-08" db="EMBL/GenBank/DDBJ databases">
        <title>In-depth cultivation of the pig gut microbiome towards novel bacterial diversity and tailored functional studies.</title>
        <authorList>
            <person name="Wylensek D."/>
            <person name="Hitch T.C.A."/>
            <person name="Clavel T."/>
        </authorList>
    </citation>
    <scope>NUCLEOTIDE SEQUENCE [LARGE SCALE GENOMIC DNA]</scope>
    <source>
        <strain evidence="3 4">Oil+RF-744-GAM-WT-6</strain>
    </source>
</reference>
<dbReference type="InterPro" id="IPR036950">
    <property type="entry name" value="PBP_transglycosylase"/>
</dbReference>
<evidence type="ECO:0000259" key="2">
    <source>
        <dbReference type="Pfam" id="PF00912"/>
    </source>
</evidence>
<evidence type="ECO:0000313" key="4">
    <source>
        <dbReference type="Proteomes" id="UP000461880"/>
    </source>
</evidence>
<gene>
    <name evidence="3" type="ORF">FYJ51_03905</name>
</gene>
<organism evidence="3 4">
    <name type="scientific">Stecheria intestinalis</name>
    <dbReference type="NCBI Taxonomy" id="2606630"/>
    <lineage>
        <taxon>Bacteria</taxon>
        <taxon>Bacillati</taxon>
        <taxon>Bacillota</taxon>
        <taxon>Erysipelotrichia</taxon>
        <taxon>Erysipelotrichales</taxon>
        <taxon>Erysipelotrichaceae</taxon>
        <taxon>Stecheria</taxon>
    </lineage>
</organism>
<comment type="caution">
    <text evidence="3">The sequence shown here is derived from an EMBL/GenBank/DDBJ whole genome shotgun (WGS) entry which is preliminary data.</text>
</comment>
<dbReference type="SUPFAM" id="SSF53955">
    <property type="entry name" value="Lysozyme-like"/>
    <property type="match status" value="1"/>
</dbReference>
<evidence type="ECO:0000256" key="1">
    <source>
        <dbReference type="ARBA" id="ARBA00022679"/>
    </source>
</evidence>
<evidence type="ECO:0000313" key="3">
    <source>
        <dbReference type="EMBL" id="MSS58043.1"/>
    </source>
</evidence>